<dbReference type="PROSITE" id="PS51715">
    <property type="entry name" value="G_GB1_RHD3"/>
    <property type="match status" value="1"/>
</dbReference>
<dbReference type="Pfam" id="PF02263">
    <property type="entry name" value="GBP"/>
    <property type="match status" value="1"/>
</dbReference>
<keyword evidence="6" id="KW-1185">Reference proteome</keyword>
<feature type="domain" description="GB1/RHD3-type G" evidence="4">
    <location>
        <begin position="1"/>
        <end position="230"/>
    </location>
</feature>
<dbReference type="PANTHER" id="PTHR10751">
    <property type="entry name" value="GUANYLATE BINDING PROTEIN"/>
    <property type="match status" value="1"/>
</dbReference>
<proteinExistence type="inferred from homology"/>
<sequence>MSAANLLFMSLLHMEDERFSFSVGGDISEKIVLIELVPSIAGVERVTTGVWIWNEPIILRTDRGYRLAVFLIDTQGIMDKTQSFGNCAAIFGLSTMISSIQVSIYNVMKLINESHLQSLSVFSDFGRSVQPEKVKTGDSQRDRLQSLVIAVRDYQFADSYPYGQEGGKRYLESVLKCSGNDEGALTRQRLEDCFNRIGCYLLPHPGLKVTENPLFDGDISGEFIEQHLSE</sequence>
<dbReference type="GO" id="GO:0005525">
    <property type="term" value="F:GTP binding"/>
    <property type="evidence" value="ECO:0007669"/>
    <property type="project" value="UniProtKB-KW"/>
</dbReference>
<dbReference type="SUPFAM" id="SSF52540">
    <property type="entry name" value="P-loop containing nucleoside triphosphate hydrolases"/>
    <property type="match status" value="1"/>
</dbReference>
<dbReference type="EMBL" id="UYRR01035049">
    <property type="protein sequence ID" value="VDK63291.1"/>
    <property type="molecule type" value="Genomic_DNA"/>
</dbReference>
<dbReference type="InterPro" id="IPR027417">
    <property type="entry name" value="P-loop_NTPase"/>
</dbReference>
<dbReference type="Gene3D" id="3.40.50.300">
    <property type="entry name" value="P-loop containing nucleotide triphosphate hydrolases"/>
    <property type="match status" value="1"/>
</dbReference>
<evidence type="ECO:0000313" key="5">
    <source>
        <dbReference type="EMBL" id="VDK63291.1"/>
    </source>
</evidence>
<organism evidence="5 6">
    <name type="scientific">Anisakis simplex</name>
    <name type="common">Herring worm</name>
    <dbReference type="NCBI Taxonomy" id="6269"/>
    <lineage>
        <taxon>Eukaryota</taxon>
        <taxon>Metazoa</taxon>
        <taxon>Ecdysozoa</taxon>
        <taxon>Nematoda</taxon>
        <taxon>Chromadorea</taxon>
        <taxon>Rhabditida</taxon>
        <taxon>Spirurina</taxon>
        <taxon>Ascaridomorpha</taxon>
        <taxon>Ascaridoidea</taxon>
        <taxon>Anisakidae</taxon>
        <taxon>Anisakis</taxon>
        <taxon>Anisakis simplex complex</taxon>
    </lineage>
</organism>
<name>A0A3P6TF75_ANISI</name>
<dbReference type="InterPro" id="IPR015894">
    <property type="entry name" value="Guanylate-bd_N"/>
</dbReference>
<evidence type="ECO:0000313" key="6">
    <source>
        <dbReference type="Proteomes" id="UP000267096"/>
    </source>
</evidence>
<evidence type="ECO:0000256" key="2">
    <source>
        <dbReference type="ARBA" id="ARBA00023134"/>
    </source>
</evidence>
<protein>
    <recommendedName>
        <fullName evidence="4">GB1/RHD3-type G domain-containing protein</fullName>
    </recommendedName>
</protein>
<evidence type="ECO:0000259" key="4">
    <source>
        <dbReference type="PROSITE" id="PS51715"/>
    </source>
</evidence>
<evidence type="ECO:0000256" key="3">
    <source>
        <dbReference type="PROSITE-ProRule" id="PRU01052"/>
    </source>
</evidence>
<dbReference type="AlphaFoldDB" id="A0A3P6TF75"/>
<comment type="similarity">
    <text evidence="3">Belongs to the TRAFAC class dynamin-like GTPase superfamily. GB1/RHD3 GTPase family.</text>
</comment>
<gene>
    <name evidence="5" type="ORF">ASIM_LOCUS18109</name>
</gene>
<dbReference type="GO" id="GO:0003924">
    <property type="term" value="F:GTPase activity"/>
    <property type="evidence" value="ECO:0007669"/>
    <property type="project" value="InterPro"/>
</dbReference>
<dbReference type="Proteomes" id="UP000267096">
    <property type="component" value="Unassembled WGS sequence"/>
</dbReference>
<accession>A0A3P6TF75</accession>
<keyword evidence="1" id="KW-0547">Nucleotide-binding</keyword>
<evidence type="ECO:0000256" key="1">
    <source>
        <dbReference type="ARBA" id="ARBA00022741"/>
    </source>
</evidence>
<keyword evidence="2" id="KW-0342">GTP-binding</keyword>
<dbReference type="InterPro" id="IPR030386">
    <property type="entry name" value="G_GB1_RHD3_dom"/>
</dbReference>
<dbReference type="OrthoDB" id="7788754at2759"/>
<reference evidence="5 6" key="1">
    <citation type="submission" date="2018-11" db="EMBL/GenBank/DDBJ databases">
        <authorList>
            <consortium name="Pathogen Informatics"/>
        </authorList>
    </citation>
    <scope>NUCLEOTIDE SEQUENCE [LARGE SCALE GENOMIC DNA]</scope>
</reference>